<evidence type="ECO:0000256" key="1">
    <source>
        <dbReference type="ARBA" id="ARBA00010884"/>
    </source>
</evidence>
<organism evidence="2">
    <name type="scientific">Euplotes harpa</name>
    <dbReference type="NCBI Taxonomy" id="151035"/>
    <lineage>
        <taxon>Eukaryota</taxon>
        <taxon>Sar</taxon>
        <taxon>Alveolata</taxon>
        <taxon>Ciliophora</taxon>
        <taxon>Intramacronucleata</taxon>
        <taxon>Spirotrichea</taxon>
        <taxon>Hypotrichia</taxon>
        <taxon>Euplotida</taxon>
        <taxon>Euplotidae</taxon>
        <taxon>Euplotes</taxon>
    </lineage>
</organism>
<evidence type="ECO:0000313" key="2">
    <source>
        <dbReference type="EMBL" id="CAE0347326.1"/>
    </source>
</evidence>
<accession>A0A7S3J6T0</accession>
<dbReference type="GO" id="GO:0047372">
    <property type="term" value="F:monoacylglycerol lipase activity"/>
    <property type="evidence" value="ECO:0007669"/>
    <property type="project" value="TreeGrafter"/>
</dbReference>
<dbReference type="GO" id="GO:0034338">
    <property type="term" value="F:short-chain carboxylesterase activity"/>
    <property type="evidence" value="ECO:0007669"/>
    <property type="project" value="TreeGrafter"/>
</dbReference>
<dbReference type="PANTHER" id="PTHR10794:SF94">
    <property type="entry name" value="ESTERASE YHET-RELATED"/>
    <property type="match status" value="1"/>
</dbReference>
<dbReference type="EMBL" id="HBII01014746">
    <property type="protein sequence ID" value="CAE0347326.1"/>
    <property type="molecule type" value="Transcribed_RNA"/>
</dbReference>
<name>A0A7S3J6T0_9SPIT</name>
<comment type="similarity">
    <text evidence="1">Belongs to the AB hydrolase superfamily. AB hydrolase 4 family.</text>
</comment>
<gene>
    <name evidence="2" type="ORF">EHAR0213_LOCUS6237</name>
</gene>
<proteinExistence type="inferred from homology"/>
<dbReference type="PANTHER" id="PTHR10794">
    <property type="entry name" value="ABHYDROLASE DOMAIN-CONTAINING PROTEIN"/>
    <property type="match status" value="1"/>
</dbReference>
<dbReference type="InterPro" id="IPR050960">
    <property type="entry name" value="AB_hydrolase_4_sf"/>
</dbReference>
<protein>
    <submittedName>
        <fullName evidence="2">Uncharacterized protein</fullName>
    </submittedName>
</protein>
<dbReference type="InterPro" id="IPR029058">
    <property type="entry name" value="AB_hydrolase_fold"/>
</dbReference>
<reference evidence="2" key="1">
    <citation type="submission" date="2021-01" db="EMBL/GenBank/DDBJ databases">
        <authorList>
            <person name="Corre E."/>
            <person name="Pelletier E."/>
            <person name="Niang G."/>
            <person name="Scheremetjew M."/>
            <person name="Finn R."/>
            <person name="Kale V."/>
            <person name="Holt S."/>
            <person name="Cochrane G."/>
            <person name="Meng A."/>
            <person name="Brown T."/>
            <person name="Cohen L."/>
        </authorList>
    </citation>
    <scope>NUCLEOTIDE SEQUENCE</scope>
    <source>
        <strain evidence="2">FSP1.4</strain>
    </source>
</reference>
<dbReference type="SUPFAM" id="SSF53474">
    <property type="entry name" value="alpha/beta-Hydrolases"/>
    <property type="match status" value="1"/>
</dbReference>
<sequence>MKLQEHPHIHHLLREVHGIDFEEVKKIKKFREFDDKVTAIMFGYSGVIDYYTKCSVVPVLKDIKTKTLFLSAQDDPFFGPHIFPVDEFKENEDIYLVATGGGGHVGYYDSIFSKKQWLNKPAFKFIDCLHSRERQILTVLSQV</sequence>
<dbReference type="AlphaFoldDB" id="A0A7S3J6T0"/>